<dbReference type="EMBL" id="LVLJ01001965">
    <property type="protein sequence ID" value="OAE27195.1"/>
    <property type="molecule type" value="Genomic_DNA"/>
</dbReference>
<keyword evidence="2" id="KW-0472">Membrane</keyword>
<evidence type="ECO:0000256" key="1">
    <source>
        <dbReference type="SAM" id="MobiDB-lite"/>
    </source>
</evidence>
<dbReference type="Proteomes" id="UP000077202">
    <property type="component" value="Unassembled WGS sequence"/>
</dbReference>
<name>A0A176W413_MARPO</name>
<sequence length="473" mass="51616">MAMAGRRGGWQQWVKHAARAAEAKYSAAAVPGRGGLDSLGRCVGEIRQGLIHHGGGGADGSLRSLHSCSGNATAAGLAAQWRSAQVDNLLRRGSGLEARNFLHSGCSQLVKSQVQRSLASGSKQAFLTPRRNLSGSETPTWAQRWKETTQKFKDAVNSKPRSNSGSGASVGLKAGSVPGRVGEVLSKASSPLRKTFSHYREAALLQLEAFWKNNYMILVGVVGVGVCLLLWRLMFGIASTFISMSEGLAKFGFLALAASMVIVGGVYMRAKFTINPDSVYRIAMRKLNTSAAVLEVMGAPLSGTDLRAYIMSGGGLRFKGLRPRIAGKRCFVLFPIRGSERRGLVSVEVKKKKGKYDFKLLAVDVPTAGADQRLFLIGDEDEYKVGGGLISELRDPMVVAMAAQKEFEELDIREEEEDERKQAEAEQKKLQAELEQLEKEREDAYREMEEQEARTREEEAKAKEEAKTERIAA</sequence>
<dbReference type="AlphaFoldDB" id="A0A176W413"/>
<accession>A0A176W413</accession>
<feature type="transmembrane region" description="Helical" evidence="2">
    <location>
        <begin position="248"/>
        <end position="268"/>
    </location>
</feature>
<keyword evidence="2" id="KW-0812">Transmembrane</keyword>
<feature type="region of interest" description="Disordered" evidence="1">
    <location>
        <begin position="152"/>
        <end position="174"/>
    </location>
</feature>
<dbReference type="InterPro" id="IPR038552">
    <property type="entry name" value="Tim21_IMS_sf"/>
</dbReference>
<evidence type="ECO:0000313" key="4">
    <source>
        <dbReference type="Proteomes" id="UP000077202"/>
    </source>
</evidence>
<keyword evidence="2" id="KW-1133">Transmembrane helix</keyword>
<organism evidence="3 4">
    <name type="scientific">Marchantia polymorpha subsp. ruderalis</name>
    <dbReference type="NCBI Taxonomy" id="1480154"/>
    <lineage>
        <taxon>Eukaryota</taxon>
        <taxon>Viridiplantae</taxon>
        <taxon>Streptophyta</taxon>
        <taxon>Embryophyta</taxon>
        <taxon>Marchantiophyta</taxon>
        <taxon>Marchantiopsida</taxon>
        <taxon>Marchantiidae</taxon>
        <taxon>Marchantiales</taxon>
        <taxon>Marchantiaceae</taxon>
        <taxon>Marchantia</taxon>
    </lineage>
</organism>
<keyword evidence="4" id="KW-1185">Reference proteome</keyword>
<reference evidence="3" key="1">
    <citation type="submission" date="2016-03" db="EMBL/GenBank/DDBJ databases">
        <title>Mechanisms controlling the formation of the plant cell surface in tip-growing cells are functionally conserved among land plants.</title>
        <authorList>
            <person name="Honkanen S."/>
            <person name="Jones V.A."/>
            <person name="Morieri G."/>
            <person name="Champion C."/>
            <person name="Hetherington A.J."/>
            <person name="Kelly S."/>
            <person name="Saint-Marcoux D."/>
            <person name="Proust H."/>
            <person name="Prescott H."/>
            <person name="Dolan L."/>
        </authorList>
    </citation>
    <scope>NUCLEOTIDE SEQUENCE [LARGE SCALE GENOMIC DNA]</scope>
    <source>
        <tissue evidence="3">Whole gametophyte</tissue>
    </source>
</reference>
<evidence type="ECO:0000256" key="2">
    <source>
        <dbReference type="SAM" id="Phobius"/>
    </source>
</evidence>
<gene>
    <name evidence="3" type="ORF">AXG93_4009s1260</name>
</gene>
<dbReference type="PANTHER" id="PTHR36354:SF2">
    <property type="entry name" value="IMPORT INNER MEMBRANE TRANSLOCASE SUBUNIT"/>
    <property type="match status" value="1"/>
</dbReference>
<feature type="region of interest" description="Disordered" evidence="1">
    <location>
        <begin position="412"/>
        <end position="473"/>
    </location>
</feature>
<evidence type="ECO:0000313" key="3">
    <source>
        <dbReference type="EMBL" id="OAE27195.1"/>
    </source>
</evidence>
<protein>
    <submittedName>
        <fullName evidence="3">Uncharacterized protein</fullName>
    </submittedName>
</protein>
<dbReference type="Gene3D" id="3.10.450.320">
    <property type="entry name" value="Mitochondrial import inner membrane translocase subunit Tim21"/>
    <property type="match status" value="1"/>
</dbReference>
<dbReference type="PANTHER" id="PTHR36354">
    <property type="entry name" value="IMPORT INNER MEMBRANE TRANSLOCASE SUBUNIT"/>
    <property type="match status" value="1"/>
</dbReference>
<feature type="compositionally biased region" description="Basic and acidic residues" evidence="1">
    <location>
        <begin position="419"/>
        <end position="473"/>
    </location>
</feature>
<comment type="caution">
    <text evidence="3">The sequence shown here is derived from an EMBL/GenBank/DDBJ whole genome shotgun (WGS) entry which is preliminary data.</text>
</comment>
<feature type="transmembrane region" description="Helical" evidence="2">
    <location>
        <begin position="215"/>
        <end position="242"/>
    </location>
</feature>
<proteinExistence type="predicted"/>